<keyword evidence="5" id="KW-1185">Reference proteome</keyword>
<dbReference type="AlphaFoldDB" id="A0A371IX49"/>
<dbReference type="RefSeq" id="WP_116041787.1">
    <property type="nucleotide sequence ID" value="NZ_NOJY02000159.1"/>
</dbReference>
<reference evidence="4 5" key="1">
    <citation type="journal article" date="2017" name="Genome Announc.">
        <title>Draft Genome Sequence of Romboutsia weinsteinii sp. nov. Strain CCRI-19649(T) Isolated from Surface Water.</title>
        <authorList>
            <person name="Maheux A.F."/>
            <person name="Boudreau D.K."/>
            <person name="Berube E."/>
            <person name="Boissinot M."/>
            <person name="Cantin P."/>
            <person name="Raymond F."/>
            <person name="Corbeil J."/>
            <person name="Omar R.F."/>
            <person name="Bergeron M.G."/>
        </authorList>
    </citation>
    <scope>NUCLEOTIDE SEQUENCE [LARGE SCALE GENOMIC DNA]</scope>
    <source>
        <strain evidence="4 5">CCRI-19649</strain>
    </source>
</reference>
<dbReference type="PANTHER" id="PTHR10545:SF29">
    <property type="entry name" value="GH14572P-RELATED"/>
    <property type="match status" value="1"/>
</dbReference>
<proteinExistence type="predicted"/>
<dbReference type="PROSITE" id="PS51186">
    <property type="entry name" value="GNAT"/>
    <property type="match status" value="1"/>
</dbReference>
<dbReference type="PANTHER" id="PTHR10545">
    <property type="entry name" value="DIAMINE N-ACETYLTRANSFERASE"/>
    <property type="match status" value="1"/>
</dbReference>
<dbReference type="EMBL" id="NOJY02000159">
    <property type="protein sequence ID" value="RDY25048.1"/>
    <property type="molecule type" value="Genomic_DNA"/>
</dbReference>
<evidence type="ECO:0000256" key="2">
    <source>
        <dbReference type="ARBA" id="ARBA00023315"/>
    </source>
</evidence>
<dbReference type="CDD" id="cd04301">
    <property type="entry name" value="NAT_SF"/>
    <property type="match status" value="1"/>
</dbReference>
<dbReference type="SUPFAM" id="SSF55729">
    <property type="entry name" value="Acyl-CoA N-acyltransferases (Nat)"/>
    <property type="match status" value="1"/>
</dbReference>
<dbReference type="GO" id="GO:0005737">
    <property type="term" value="C:cytoplasm"/>
    <property type="evidence" value="ECO:0007669"/>
    <property type="project" value="TreeGrafter"/>
</dbReference>
<evidence type="ECO:0000313" key="4">
    <source>
        <dbReference type="EMBL" id="RDY25048.1"/>
    </source>
</evidence>
<dbReference type="GO" id="GO:0008080">
    <property type="term" value="F:N-acetyltransferase activity"/>
    <property type="evidence" value="ECO:0007669"/>
    <property type="project" value="TreeGrafter"/>
</dbReference>
<dbReference type="InterPro" id="IPR016181">
    <property type="entry name" value="Acyl_CoA_acyltransferase"/>
</dbReference>
<organism evidence="4 5">
    <name type="scientific">Romboutsia weinsteinii</name>
    <dbReference type="NCBI Taxonomy" id="2020949"/>
    <lineage>
        <taxon>Bacteria</taxon>
        <taxon>Bacillati</taxon>
        <taxon>Bacillota</taxon>
        <taxon>Clostridia</taxon>
        <taxon>Peptostreptococcales</taxon>
        <taxon>Peptostreptococcaceae</taxon>
        <taxon>Romboutsia</taxon>
    </lineage>
</organism>
<dbReference type="OrthoDB" id="67353at2"/>
<sequence>MIIRDININDYNKVDKLMQQIHGIHVVNRPDVYIDMEHPYSISELEKIIEDDNVISVLAESGGEILGLCIVTIRNKSGMVDKKIAYMDDLCVDESVRGRGIGKKLFSFVSNEAKKRDAERLDLMVWSFNNRALSFYEELGMQTQCYILEKEL</sequence>
<evidence type="ECO:0000256" key="1">
    <source>
        <dbReference type="ARBA" id="ARBA00022679"/>
    </source>
</evidence>
<gene>
    <name evidence="4" type="ORF">CHL78_020450</name>
</gene>
<evidence type="ECO:0000313" key="5">
    <source>
        <dbReference type="Proteomes" id="UP000215694"/>
    </source>
</evidence>
<keyword evidence="2" id="KW-0012">Acyltransferase</keyword>
<evidence type="ECO:0000259" key="3">
    <source>
        <dbReference type="PROSITE" id="PS51186"/>
    </source>
</evidence>
<dbReference type="Pfam" id="PF00583">
    <property type="entry name" value="Acetyltransf_1"/>
    <property type="match status" value="1"/>
</dbReference>
<dbReference type="Proteomes" id="UP000215694">
    <property type="component" value="Unassembled WGS sequence"/>
</dbReference>
<feature type="domain" description="N-acetyltransferase" evidence="3">
    <location>
        <begin position="1"/>
        <end position="152"/>
    </location>
</feature>
<dbReference type="InterPro" id="IPR000182">
    <property type="entry name" value="GNAT_dom"/>
</dbReference>
<dbReference type="Gene3D" id="3.40.630.30">
    <property type="match status" value="1"/>
</dbReference>
<protein>
    <submittedName>
        <fullName evidence="4">GNAT family N-acetyltransferase</fullName>
    </submittedName>
</protein>
<comment type="caution">
    <text evidence="4">The sequence shown here is derived from an EMBL/GenBank/DDBJ whole genome shotgun (WGS) entry which is preliminary data.</text>
</comment>
<accession>A0A371IX49</accession>
<name>A0A371IX49_9FIRM</name>
<dbReference type="InterPro" id="IPR051016">
    <property type="entry name" value="Diverse_Substrate_AcTransf"/>
</dbReference>
<keyword evidence="1 4" id="KW-0808">Transferase</keyword>